<feature type="region of interest" description="Disordered" evidence="1">
    <location>
        <begin position="269"/>
        <end position="291"/>
    </location>
</feature>
<accession>A0A6A5ZXB0</accession>
<evidence type="ECO:0000313" key="2">
    <source>
        <dbReference type="EMBL" id="KAF2122931.1"/>
    </source>
</evidence>
<proteinExistence type="predicted"/>
<evidence type="ECO:0000313" key="3">
    <source>
        <dbReference type="Proteomes" id="UP000799770"/>
    </source>
</evidence>
<feature type="region of interest" description="Disordered" evidence="1">
    <location>
        <begin position="418"/>
        <end position="446"/>
    </location>
</feature>
<gene>
    <name evidence="2" type="ORF">BDV96DRAFT_593414</name>
</gene>
<feature type="compositionally biased region" description="Basic and acidic residues" evidence="1">
    <location>
        <begin position="711"/>
        <end position="725"/>
    </location>
</feature>
<feature type="region of interest" description="Disordered" evidence="1">
    <location>
        <begin position="694"/>
        <end position="748"/>
    </location>
</feature>
<dbReference type="EMBL" id="ML977310">
    <property type="protein sequence ID" value="KAF2122931.1"/>
    <property type="molecule type" value="Genomic_DNA"/>
</dbReference>
<protein>
    <submittedName>
        <fullName evidence="2">Uncharacterized protein</fullName>
    </submittedName>
</protein>
<keyword evidence="3" id="KW-1185">Reference proteome</keyword>
<name>A0A6A5ZXB0_9PLEO</name>
<evidence type="ECO:0000256" key="1">
    <source>
        <dbReference type="SAM" id="MobiDB-lite"/>
    </source>
</evidence>
<organism evidence="2 3">
    <name type="scientific">Lophiotrema nucula</name>
    <dbReference type="NCBI Taxonomy" id="690887"/>
    <lineage>
        <taxon>Eukaryota</taxon>
        <taxon>Fungi</taxon>
        <taxon>Dikarya</taxon>
        <taxon>Ascomycota</taxon>
        <taxon>Pezizomycotina</taxon>
        <taxon>Dothideomycetes</taxon>
        <taxon>Pleosporomycetidae</taxon>
        <taxon>Pleosporales</taxon>
        <taxon>Lophiotremataceae</taxon>
        <taxon>Lophiotrema</taxon>
    </lineage>
</organism>
<dbReference type="Proteomes" id="UP000799770">
    <property type="component" value="Unassembled WGS sequence"/>
</dbReference>
<feature type="region of interest" description="Disordered" evidence="1">
    <location>
        <begin position="458"/>
        <end position="479"/>
    </location>
</feature>
<dbReference type="AlphaFoldDB" id="A0A6A5ZXB0"/>
<reference evidence="2" key="1">
    <citation type="journal article" date="2020" name="Stud. Mycol.">
        <title>101 Dothideomycetes genomes: a test case for predicting lifestyles and emergence of pathogens.</title>
        <authorList>
            <person name="Haridas S."/>
            <person name="Albert R."/>
            <person name="Binder M."/>
            <person name="Bloem J."/>
            <person name="Labutti K."/>
            <person name="Salamov A."/>
            <person name="Andreopoulos B."/>
            <person name="Baker S."/>
            <person name="Barry K."/>
            <person name="Bills G."/>
            <person name="Bluhm B."/>
            <person name="Cannon C."/>
            <person name="Castanera R."/>
            <person name="Culley D."/>
            <person name="Daum C."/>
            <person name="Ezra D."/>
            <person name="Gonzalez J."/>
            <person name="Henrissat B."/>
            <person name="Kuo A."/>
            <person name="Liang C."/>
            <person name="Lipzen A."/>
            <person name="Lutzoni F."/>
            <person name="Magnuson J."/>
            <person name="Mondo S."/>
            <person name="Nolan M."/>
            <person name="Ohm R."/>
            <person name="Pangilinan J."/>
            <person name="Park H.-J."/>
            <person name="Ramirez L."/>
            <person name="Alfaro M."/>
            <person name="Sun H."/>
            <person name="Tritt A."/>
            <person name="Yoshinaga Y."/>
            <person name="Zwiers L.-H."/>
            <person name="Turgeon B."/>
            <person name="Goodwin S."/>
            <person name="Spatafora J."/>
            <person name="Crous P."/>
            <person name="Grigoriev I."/>
        </authorList>
    </citation>
    <scope>NUCLEOTIDE SEQUENCE</scope>
    <source>
        <strain evidence="2">CBS 627.86</strain>
    </source>
</reference>
<feature type="region of interest" description="Disordered" evidence="1">
    <location>
        <begin position="61"/>
        <end position="142"/>
    </location>
</feature>
<feature type="region of interest" description="Disordered" evidence="1">
    <location>
        <begin position="333"/>
        <end position="354"/>
    </location>
</feature>
<dbReference type="OrthoDB" id="5426563at2759"/>
<sequence>MNWTGGRLQRHSRNANKGVLQKQKAFFAKARTQLQNGKSNLTAPFRPSYFQDDDAVLGNQLPGFGLGTTRRTGHPRRLQARSASEETSGLDVRHSARASLAGSERMTFARNRRTTLNHEVDQEASSRGPKPSQPPTPHRSELKKDAAYSLLGAETAGLERRGKKQANDMEAEDRLLEANRRRLLKRQDWAGLAPSRPLELRFESRRDKHKIGKRRKIEGRPVLLPDRVMAIRRPHLPTDRNPGPYVRGATEIDEDISIRIGTDALTSLTPMQQGDHAPLHEEGTPPAESSDLMLFDDEDGDDVVIQPSMEATRAASQELDVSIAPDAAQASVYGPHRHTGQRDKATPEHNPYQKDNLSLSDCRRHDKHRAAFGASQEEFGSSFQITRRIGGVGDPLRLVFDERSDMLRDVSDNARLSNFGRTTSESGDECGSIRMGKTQNHPAPKIDDAPWRVLAAVPEHSSSRSGRGRYETSHSPQRHIAKDQNSFDPIVGSQHATLGDNTRISVSSRASTSLPSIKRAEEHNARLGNHCATRGDQVSQYNLRDIDESEKLWRQFVFVDGGPVSETTHSDRQVEDKDDTRANKAFGGRKLRFLPSSLAVASPISSHRISTPLDTAPWVTSDVSDSMRNAAGSAASLSPRSGSVLRKVTPPRYLEEYDQLVNLHALHGACSMPTTEDRRVFSEQTVTHASLQNNVSHDTDGTLEEFSGDSKTSRDGLDRRHEASKHAVGPRLAKRREHRRDPSWDIYNIPTSDQVSLVDPYRSK</sequence>